<comment type="caution">
    <text evidence="1">The sequence shown here is derived from an EMBL/GenBank/DDBJ whole genome shotgun (WGS) entry which is preliminary data.</text>
</comment>
<dbReference type="Proteomes" id="UP000606900">
    <property type="component" value="Unassembled WGS sequence"/>
</dbReference>
<dbReference type="EMBL" id="JADIIL010000003">
    <property type="protein sequence ID" value="MBF4473944.1"/>
    <property type="molecule type" value="Genomic_DNA"/>
</dbReference>
<gene>
    <name evidence="1" type="ORF">ISP06_00525</name>
</gene>
<reference evidence="1" key="1">
    <citation type="submission" date="2020-10" db="EMBL/GenBank/DDBJ databases">
        <title>Dehalococcoides mccartyi of a TCE/Cr reducing biochatode.</title>
        <authorList>
            <person name="Matturro B."/>
        </authorList>
    </citation>
    <scope>NUCLEOTIDE SEQUENCE</scope>
    <source>
        <strain evidence="1">Bin2</strain>
    </source>
</reference>
<protein>
    <submittedName>
        <fullName evidence="1">Uncharacterized protein</fullName>
    </submittedName>
</protein>
<proteinExistence type="predicted"/>
<evidence type="ECO:0000313" key="2">
    <source>
        <dbReference type="Proteomes" id="UP000606900"/>
    </source>
</evidence>
<dbReference type="RefSeq" id="WP_276697869.1">
    <property type="nucleotide sequence ID" value="NZ_JADIIL010000003.1"/>
</dbReference>
<organism evidence="1 2">
    <name type="scientific">Methanobacterium formicicum</name>
    <dbReference type="NCBI Taxonomy" id="2162"/>
    <lineage>
        <taxon>Archaea</taxon>
        <taxon>Methanobacteriati</taxon>
        <taxon>Methanobacteriota</taxon>
        <taxon>Methanomada group</taxon>
        <taxon>Methanobacteria</taxon>
        <taxon>Methanobacteriales</taxon>
        <taxon>Methanobacteriaceae</taxon>
        <taxon>Methanobacterium</taxon>
    </lineage>
</organism>
<evidence type="ECO:0000313" key="1">
    <source>
        <dbReference type="EMBL" id="MBF4473944.1"/>
    </source>
</evidence>
<name>A0A843ARP4_METFO</name>
<dbReference type="AlphaFoldDB" id="A0A843ARP4"/>
<sequence length="290" mass="34369">MNTENARKIILNAVKVTEPTWTGYDVHWEDMDHVFLSRAYDQMGFDNWIFIDFLDKYELNIGKIGKILDKTDFERKYDRPFAGSLESPLYKNMKNGLFEAEGKRFYNSVKEFDGRKGQLFYKLLWYMLVTCHYLKNNYNSSFSNYLKIKYANYKGLMEISDKDFLEMSSSEWEDFKNKKQPWNELYGVGINVFDYIMGDIIELEFVKDSFKLDAANIRFLEKTGIIKGSELNHENVKQYLLSLDLPYTLREINKGLYTYASELGKENYGYCRTPQKCQECNVHDICEKNF</sequence>
<accession>A0A843ARP4</accession>